<organism evidence="2 3">
    <name type="scientific">Malassezia cuniculi</name>
    <dbReference type="NCBI Taxonomy" id="948313"/>
    <lineage>
        <taxon>Eukaryota</taxon>
        <taxon>Fungi</taxon>
        <taxon>Dikarya</taxon>
        <taxon>Basidiomycota</taxon>
        <taxon>Ustilaginomycotina</taxon>
        <taxon>Malasseziomycetes</taxon>
        <taxon>Malasseziales</taxon>
        <taxon>Malasseziaceae</taxon>
        <taxon>Malassezia</taxon>
    </lineage>
</organism>
<dbReference type="GO" id="GO:0008312">
    <property type="term" value="F:7S RNA binding"/>
    <property type="evidence" value="ECO:0007669"/>
    <property type="project" value="InterPro"/>
</dbReference>
<dbReference type="Proteomes" id="UP001219933">
    <property type="component" value="Chromosome 4"/>
</dbReference>
<keyword evidence="3" id="KW-1185">Reference proteome</keyword>
<evidence type="ECO:0000313" key="3">
    <source>
        <dbReference type="Proteomes" id="UP001219933"/>
    </source>
</evidence>
<feature type="region of interest" description="Disordered" evidence="1">
    <location>
        <begin position="78"/>
        <end position="152"/>
    </location>
</feature>
<feature type="compositionally biased region" description="Low complexity" evidence="1">
    <location>
        <begin position="81"/>
        <end position="143"/>
    </location>
</feature>
<gene>
    <name evidence="2" type="ORF">MCUN1_003109</name>
</gene>
<reference evidence="2" key="1">
    <citation type="submission" date="2023-03" db="EMBL/GenBank/DDBJ databases">
        <title>Mating type loci evolution in Malassezia.</title>
        <authorList>
            <person name="Coelho M.A."/>
        </authorList>
    </citation>
    <scope>NUCLEOTIDE SEQUENCE</scope>
    <source>
        <strain evidence="2">CBS 11721</strain>
    </source>
</reference>
<dbReference type="Gene3D" id="3.30.720.10">
    <property type="entry name" value="Signal recognition particle alu RNA binding heterodimer, srp9/1"/>
    <property type="match status" value="1"/>
</dbReference>
<dbReference type="GO" id="GO:0006614">
    <property type="term" value="P:SRP-dependent cotranslational protein targeting to membrane"/>
    <property type="evidence" value="ECO:0007669"/>
    <property type="project" value="InterPro"/>
</dbReference>
<evidence type="ECO:0000313" key="2">
    <source>
        <dbReference type="EMBL" id="WFD36231.1"/>
    </source>
</evidence>
<dbReference type="EMBL" id="CP119880">
    <property type="protein sequence ID" value="WFD36231.1"/>
    <property type="molecule type" value="Genomic_DNA"/>
</dbReference>
<dbReference type="SUPFAM" id="SSF54762">
    <property type="entry name" value="Signal recognition particle alu RNA binding heterodimer, SRP9/14"/>
    <property type="match status" value="1"/>
</dbReference>
<evidence type="ECO:0000256" key="1">
    <source>
        <dbReference type="SAM" id="MobiDB-lite"/>
    </source>
</evidence>
<dbReference type="GO" id="GO:0048500">
    <property type="term" value="C:signal recognition particle"/>
    <property type="evidence" value="ECO:0007669"/>
    <property type="project" value="InterPro"/>
</dbReference>
<dbReference type="AlphaFoldDB" id="A0AAF0ESY8"/>
<dbReference type="InterPro" id="IPR009018">
    <property type="entry name" value="Signal_recog_particle_SRP9/14"/>
</dbReference>
<sequence>MVFIADWGEFREQALTLAKPPARARLVLKVHPSKKRIDIKLATGTTSIKFRSHSTIVLNRLDALQRELIAVMSATDISEHTQSAASAGADAAAAVQTQTKTQKQTQTQTQTQAQAQAQPQKQSQSQTPAQTQPQKQTQASGPSKSKKKKGKK</sequence>
<name>A0AAF0ESY8_9BASI</name>
<proteinExistence type="predicted"/>
<accession>A0AAF0ESY8</accession>
<evidence type="ECO:0008006" key="4">
    <source>
        <dbReference type="Google" id="ProtNLM"/>
    </source>
</evidence>
<protein>
    <recommendedName>
        <fullName evidence="4">SRP9 domain-containing protein</fullName>
    </recommendedName>
</protein>